<feature type="region of interest" description="Disordered" evidence="3">
    <location>
        <begin position="922"/>
        <end position="967"/>
    </location>
</feature>
<feature type="region of interest" description="Disordered" evidence="3">
    <location>
        <begin position="898"/>
        <end position="917"/>
    </location>
</feature>
<organism evidence="5 6">
    <name type="scientific">Caenorhabditis bovis</name>
    <dbReference type="NCBI Taxonomy" id="2654633"/>
    <lineage>
        <taxon>Eukaryota</taxon>
        <taxon>Metazoa</taxon>
        <taxon>Ecdysozoa</taxon>
        <taxon>Nematoda</taxon>
        <taxon>Chromadorea</taxon>
        <taxon>Rhabditida</taxon>
        <taxon>Rhabditina</taxon>
        <taxon>Rhabditomorpha</taxon>
        <taxon>Rhabditoidea</taxon>
        <taxon>Rhabditidae</taxon>
        <taxon>Peloderinae</taxon>
        <taxon>Caenorhabditis</taxon>
    </lineage>
</organism>
<dbReference type="GO" id="GO:0000118">
    <property type="term" value="C:histone deacetylase complex"/>
    <property type="evidence" value="ECO:0007669"/>
    <property type="project" value="TreeGrafter"/>
</dbReference>
<dbReference type="InterPro" id="IPR013087">
    <property type="entry name" value="Znf_C2H2_type"/>
</dbReference>
<gene>
    <name evidence="5" type="ORF">CBOVIS_LOCUS6611</name>
</gene>
<accession>A0A8S1EQF3</accession>
<feature type="region of interest" description="Disordered" evidence="3">
    <location>
        <begin position="1128"/>
        <end position="1181"/>
    </location>
</feature>
<feature type="compositionally biased region" description="Basic and acidic residues" evidence="3">
    <location>
        <begin position="898"/>
        <end position="916"/>
    </location>
</feature>
<protein>
    <recommendedName>
        <fullName evidence="4">C2H2-type domain-containing protein</fullName>
    </recommendedName>
</protein>
<feature type="domain" description="C2H2-type" evidence="4">
    <location>
        <begin position="640"/>
        <end position="668"/>
    </location>
</feature>
<dbReference type="InterPro" id="IPR023696">
    <property type="entry name" value="Ureohydrolase_dom_sf"/>
</dbReference>
<evidence type="ECO:0000313" key="5">
    <source>
        <dbReference type="EMBL" id="CAB3404239.1"/>
    </source>
</evidence>
<evidence type="ECO:0000256" key="3">
    <source>
        <dbReference type="SAM" id="MobiDB-lite"/>
    </source>
</evidence>
<feature type="region of interest" description="Disordered" evidence="3">
    <location>
        <begin position="472"/>
        <end position="557"/>
    </location>
</feature>
<dbReference type="InterPro" id="IPR000286">
    <property type="entry name" value="HDACs"/>
</dbReference>
<dbReference type="PROSITE" id="PS50157">
    <property type="entry name" value="ZINC_FINGER_C2H2_2"/>
    <property type="match status" value="1"/>
</dbReference>
<feature type="compositionally biased region" description="Basic and acidic residues" evidence="3">
    <location>
        <begin position="1224"/>
        <end position="1235"/>
    </location>
</feature>
<dbReference type="OrthoDB" id="424012at2759"/>
<evidence type="ECO:0000259" key="4">
    <source>
        <dbReference type="PROSITE" id="PS50157"/>
    </source>
</evidence>
<keyword evidence="2" id="KW-0479">Metal-binding</keyword>
<comment type="catalytic activity">
    <reaction evidence="1">
        <text>N(6)-acetyl-L-lysyl-[histone] + H2O = L-lysyl-[histone] + acetate</text>
        <dbReference type="Rhea" id="RHEA:58196"/>
        <dbReference type="Rhea" id="RHEA-COMP:9845"/>
        <dbReference type="Rhea" id="RHEA-COMP:11338"/>
        <dbReference type="ChEBI" id="CHEBI:15377"/>
        <dbReference type="ChEBI" id="CHEBI:29969"/>
        <dbReference type="ChEBI" id="CHEBI:30089"/>
        <dbReference type="ChEBI" id="CHEBI:61930"/>
        <dbReference type="EC" id="3.5.1.98"/>
    </reaction>
</comment>
<feature type="compositionally biased region" description="Polar residues" evidence="3">
    <location>
        <begin position="943"/>
        <end position="952"/>
    </location>
</feature>
<evidence type="ECO:0000313" key="6">
    <source>
        <dbReference type="Proteomes" id="UP000494206"/>
    </source>
</evidence>
<dbReference type="GO" id="GO:0040029">
    <property type="term" value="P:epigenetic regulation of gene expression"/>
    <property type="evidence" value="ECO:0007669"/>
    <property type="project" value="TreeGrafter"/>
</dbReference>
<proteinExistence type="predicted"/>
<comment type="caution">
    <text evidence="5">The sequence shown here is derived from an EMBL/GenBank/DDBJ whole genome shotgun (WGS) entry which is preliminary data.</text>
</comment>
<dbReference type="GO" id="GO:0141221">
    <property type="term" value="F:histone deacetylase activity, hydrolytic mechanism"/>
    <property type="evidence" value="ECO:0007669"/>
    <property type="project" value="UniProtKB-EC"/>
</dbReference>
<dbReference type="SUPFAM" id="SSF52768">
    <property type="entry name" value="Arginase/deacetylase"/>
    <property type="match status" value="1"/>
</dbReference>
<keyword evidence="6" id="KW-1185">Reference proteome</keyword>
<feature type="compositionally biased region" description="Acidic residues" evidence="3">
    <location>
        <begin position="922"/>
        <end position="933"/>
    </location>
</feature>
<reference evidence="5 6" key="1">
    <citation type="submission" date="2020-04" db="EMBL/GenBank/DDBJ databases">
        <authorList>
            <person name="Laetsch R D."/>
            <person name="Stevens L."/>
            <person name="Kumar S."/>
            <person name="Blaxter L. M."/>
        </authorList>
    </citation>
    <scope>NUCLEOTIDE SEQUENCE [LARGE SCALE GENOMIC DNA]</scope>
</reference>
<dbReference type="PRINTS" id="PR01270">
    <property type="entry name" value="HDASUPER"/>
</dbReference>
<dbReference type="InterPro" id="IPR037138">
    <property type="entry name" value="His_deacetylse_dom_sf"/>
</dbReference>
<dbReference type="Gene3D" id="3.40.800.20">
    <property type="entry name" value="Histone deacetylase domain"/>
    <property type="match status" value="1"/>
</dbReference>
<dbReference type="InterPro" id="IPR023801">
    <property type="entry name" value="His_deacetylse_dom"/>
</dbReference>
<dbReference type="PROSITE" id="PS00028">
    <property type="entry name" value="ZINC_FINGER_C2H2_1"/>
    <property type="match status" value="1"/>
</dbReference>
<dbReference type="PANTHER" id="PTHR10625">
    <property type="entry name" value="HISTONE DEACETYLASE HDAC1-RELATED"/>
    <property type="match status" value="1"/>
</dbReference>
<dbReference type="Pfam" id="PF00850">
    <property type="entry name" value="Hist_deacetyl"/>
    <property type="match status" value="1"/>
</dbReference>
<keyword evidence="2" id="KW-0863">Zinc-finger</keyword>
<name>A0A8S1EQF3_9PELO</name>
<dbReference type="Proteomes" id="UP000494206">
    <property type="component" value="Unassembled WGS sequence"/>
</dbReference>
<evidence type="ECO:0000256" key="1">
    <source>
        <dbReference type="ARBA" id="ARBA00048287"/>
    </source>
</evidence>
<feature type="compositionally biased region" description="Polar residues" evidence="3">
    <location>
        <begin position="522"/>
        <end position="541"/>
    </location>
</feature>
<evidence type="ECO:0000256" key="2">
    <source>
        <dbReference type="PROSITE-ProRule" id="PRU00042"/>
    </source>
</evidence>
<dbReference type="EMBL" id="CADEPM010000004">
    <property type="protein sequence ID" value="CAB3404239.1"/>
    <property type="molecule type" value="Genomic_DNA"/>
</dbReference>
<dbReference type="GO" id="GO:0008270">
    <property type="term" value="F:zinc ion binding"/>
    <property type="evidence" value="ECO:0007669"/>
    <property type="project" value="UniProtKB-KW"/>
</dbReference>
<feature type="region of interest" description="Disordered" evidence="3">
    <location>
        <begin position="1197"/>
        <end position="1271"/>
    </location>
</feature>
<dbReference type="PANTHER" id="PTHR10625:SF45">
    <property type="entry name" value="HISTONE DEACETYLASE DOMAIN-CONTAINING PROTEIN"/>
    <property type="match status" value="1"/>
</dbReference>
<feature type="compositionally biased region" description="Basic and acidic residues" evidence="3">
    <location>
        <begin position="955"/>
        <end position="965"/>
    </location>
</feature>
<sequence length="1347" mass="153948">MDCEKVYLIFDREMEKHECPWPTYHIEVPTRLRSIINRFEDVGFTKNENIEVLNSRLATEAEIEIVHTRRYIDDIKSTEILNTDEQEHFCTNYEDIYVNKHTWRLSQMAAGCAIDLATNCLKNKRSGLALVRPPGHHAMPNAGCGFCIFNNVAIAAKHALKAGAKNVVIVDFDVHAGQGTQECIENVDEIQLISIHRYEDGTFWPNLPQAGVRHKFGNTLNVPLNGIGFGDEEYLAIFQLIIMPLIYSKSPDLILISCGFDAALGDPEGFMRVTPAGYATMIRMLTNTGIPVAAVLEGGYFIDSIVNDAEWGSWNNDIDVFKGERTVDVPFDTRGIYVPFTEQKVDVYRKELETIIRKYLQQSSSYQQVESDKNLLDYLLCVLPSNPLQKPPNFVETEGINVVLFDDGTQEIITEEFIDGEDGMQYTIVYEDENGERLLPEEVRNMVAENRKLEVVSDEIIRQLPLRDQDIGHSLRADETMPDEIMERSQMPGPSRRPPHQQSPPKSPQVKKRESCDDNSGAGPSTSSPFQKSLRSASTRVPQPPYPAETKPLANEDETLRQIESYLPEYLRSKFQSIAEETAKSRQHEKVKSHIDKLINAPELTKCHGCNNFLTPRVHTQHMKMISASGICSAGIPKKYRCPECADSLSTIEKLCDHLHILHSAPTIIRRAEFFSEKEFEDFLNSVSRTGYDTSRFGPKPNIRIKSKPGSVQFFKCNYASRQDPMWPEMMEDDIDDVNGRVVDTCTAFVLKTYQFGAIHVRYNYFHIHDNGNDTLRMPFAVKKRLYDMSLKRLPIPVMQYVMQAEAKDYCIPGSDVEDRIVNLTANDVAELLMDIHESIKRYETAYHADINDEIVSFPEEDLERNDEGMRTEPPIQNKIIIEKPLRGIGRIFKTNEDVKETKKESREEEKLEKTQIIDIVEEQQEGEEEEADNASKDEQPNVPESQHTSSDAPMEQKVDTKPTQEIDVETFDQEFIEEEEEEGRYVEINLNIDDCFIYDPESGRDTLFEAITPMELKFLEEYEKQIQINLTEEQREDRMKAFARLALETVDAMFKEIASLTHKFSVNDYQLGTLEEMEGLSEEIARIMCIIEAEVKSIKEPELDTLQRAADMMEQIRSRTKLYKSSDKLGCGRRRNNNASQPRRCRRTLPEVDLSHLRGMIRNRPDSPPRGPNGEDIEPTLSLPDQLLLQKAKEGFPEEDLTEFTPSIEFLDERPKRRRERKSRMVQDPDKEPDATGQAMKRRSRRKNAYAPDSVGYALDPKTPAKSRKKGGFVNMANITTDDNVPPAISMGVDQEVEVSTEEQNSWYGTAELYDMNMFAPTPENTGQLQEANKKKKVVIEEMVIS</sequence>
<keyword evidence="2" id="KW-0862">Zinc</keyword>